<proteinExistence type="predicted"/>
<name>A0ABX6SZA0_9SPHN</name>
<dbReference type="PROSITE" id="PS51257">
    <property type="entry name" value="PROKAR_LIPOPROTEIN"/>
    <property type="match status" value="1"/>
</dbReference>
<organism evidence="2 3">
    <name type="scientific">Sphingomonas daechungensis</name>
    <dbReference type="NCBI Taxonomy" id="1176646"/>
    <lineage>
        <taxon>Bacteria</taxon>
        <taxon>Pseudomonadati</taxon>
        <taxon>Pseudomonadota</taxon>
        <taxon>Alphaproteobacteria</taxon>
        <taxon>Sphingomonadales</taxon>
        <taxon>Sphingomonadaceae</taxon>
        <taxon>Sphingomonas</taxon>
    </lineage>
</organism>
<reference evidence="2 3" key="1">
    <citation type="submission" date="2020-08" db="EMBL/GenBank/DDBJ databases">
        <title>Genome sequence of Sphingomonas daechungensis KACC 18115T.</title>
        <authorList>
            <person name="Hyun D.-W."/>
            <person name="Bae J.-W."/>
        </authorList>
    </citation>
    <scope>NUCLEOTIDE SEQUENCE [LARGE SCALE GENOMIC DNA]</scope>
    <source>
        <strain evidence="2 3">KACC 18115</strain>
    </source>
</reference>
<protein>
    <recommendedName>
        <fullName evidence="4">Circumsporozoite protein</fullName>
    </recommendedName>
</protein>
<accession>A0ABX6SZA0</accession>
<dbReference type="Proteomes" id="UP000516134">
    <property type="component" value="Chromosome"/>
</dbReference>
<evidence type="ECO:0000256" key="1">
    <source>
        <dbReference type="SAM" id="SignalP"/>
    </source>
</evidence>
<dbReference type="RefSeq" id="WP_187714071.1">
    <property type="nucleotide sequence ID" value="NZ_BAABJC010000001.1"/>
</dbReference>
<keyword evidence="3" id="KW-1185">Reference proteome</keyword>
<evidence type="ECO:0000313" key="2">
    <source>
        <dbReference type="EMBL" id="QNP42639.1"/>
    </source>
</evidence>
<sequence length="87" mass="9196">MRILFAIPLLLLGACQVSKDDNSTTVSFNQDVAENTAADIGNTAENIGGMIANDVDQAADKVQNKVGNVDVDVNVSRDNDGHDGNHQ</sequence>
<evidence type="ECO:0000313" key="3">
    <source>
        <dbReference type="Proteomes" id="UP000516134"/>
    </source>
</evidence>
<evidence type="ECO:0008006" key="4">
    <source>
        <dbReference type="Google" id="ProtNLM"/>
    </source>
</evidence>
<feature type="chain" id="PRO_5045815761" description="Circumsporozoite protein" evidence="1">
    <location>
        <begin position="20"/>
        <end position="87"/>
    </location>
</feature>
<dbReference type="EMBL" id="CP060780">
    <property type="protein sequence ID" value="QNP42639.1"/>
    <property type="molecule type" value="Genomic_DNA"/>
</dbReference>
<feature type="signal peptide" evidence="1">
    <location>
        <begin position="1"/>
        <end position="19"/>
    </location>
</feature>
<keyword evidence="1" id="KW-0732">Signal</keyword>
<gene>
    <name evidence="2" type="ORF">H9L15_10740</name>
</gene>